<dbReference type="Pfam" id="PF02469">
    <property type="entry name" value="Fasciclin"/>
    <property type="match status" value="2"/>
</dbReference>
<dbReference type="STRING" id="1123265.GCA_000686625_02654"/>
<dbReference type="PANTHER" id="PTHR10900:SF77">
    <property type="entry name" value="FI19380P1"/>
    <property type="match status" value="1"/>
</dbReference>
<protein>
    <submittedName>
        <fullName evidence="3 4">Fasciclin domain</fullName>
    </submittedName>
</protein>
<dbReference type="PANTHER" id="PTHR10900">
    <property type="entry name" value="PERIOSTIN-RELATED"/>
    <property type="match status" value="1"/>
</dbReference>
<dbReference type="EMBL" id="JBEOQB010000007">
    <property type="protein sequence ID" value="MEZ0454271.1"/>
    <property type="molecule type" value="Genomic_DNA"/>
</dbReference>
<organism evidence="4 5">
    <name type="scientific">Sphingobacterium thalpophilum</name>
    <dbReference type="NCBI Taxonomy" id="259"/>
    <lineage>
        <taxon>Bacteria</taxon>
        <taxon>Pseudomonadati</taxon>
        <taxon>Bacteroidota</taxon>
        <taxon>Sphingobacteriia</taxon>
        <taxon>Sphingobacteriales</taxon>
        <taxon>Sphingobacteriaceae</taxon>
        <taxon>Sphingobacterium</taxon>
    </lineage>
</organism>
<feature type="domain" description="FAS1" evidence="2">
    <location>
        <begin position="54"/>
        <end position="200"/>
    </location>
</feature>
<dbReference type="AlphaFoldDB" id="A0A4U9VKW6"/>
<keyword evidence="1" id="KW-0732">Signal</keyword>
<dbReference type="GO" id="GO:0050839">
    <property type="term" value="F:cell adhesion molecule binding"/>
    <property type="evidence" value="ECO:0007669"/>
    <property type="project" value="TreeGrafter"/>
</dbReference>
<dbReference type="InterPro" id="IPR036378">
    <property type="entry name" value="FAS1_dom_sf"/>
</dbReference>
<dbReference type="InterPro" id="IPR000782">
    <property type="entry name" value="FAS1_domain"/>
</dbReference>
<dbReference type="EMBL" id="LR590484">
    <property type="protein sequence ID" value="VTR44054.1"/>
    <property type="molecule type" value="Genomic_DNA"/>
</dbReference>
<feature type="chain" id="PRO_5020264691" evidence="1">
    <location>
        <begin position="39"/>
        <end position="382"/>
    </location>
</feature>
<feature type="domain" description="FAS1" evidence="2">
    <location>
        <begin position="203"/>
        <end position="365"/>
    </location>
</feature>
<dbReference type="GO" id="GO:0030198">
    <property type="term" value="P:extracellular matrix organization"/>
    <property type="evidence" value="ECO:0007669"/>
    <property type="project" value="TreeGrafter"/>
</dbReference>
<accession>A0A4U9VKW6</accession>
<name>A0A4U9VKW6_9SPHI</name>
<dbReference type="SUPFAM" id="SSF82153">
    <property type="entry name" value="FAS1 domain"/>
    <property type="match status" value="2"/>
</dbReference>
<reference evidence="4 5" key="1">
    <citation type="submission" date="2019-05" db="EMBL/GenBank/DDBJ databases">
        <authorList>
            <consortium name="Pathogen Informatics"/>
        </authorList>
    </citation>
    <scope>NUCLEOTIDE SEQUENCE [LARGE SCALE GENOMIC DNA]</scope>
    <source>
        <strain evidence="4 5">NCTC11429</strain>
    </source>
</reference>
<dbReference type="Gene3D" id="2.30.180.10">
    <property type="entry name" value="FAS1 domain"/>
    <property type="match status" value="2"/>
</dbReference>
<evidence type="ECO:0000313" key="4">
    <source>
        <dbReference type="EMBL" id="VTR44054.1"/>
    </source>
</evidence>
<dbReference type="PROSITE" id="PS50213">
    <property type="entry name" value="FAS1"/>
    <property type="match status" value="2"/>
</dbReference>
<dbReference type="GO" id="GO:0031012">
    <property type="term" value="C:extracellular matrix"/>
    <property type="evidence" value="ECO:0007669"/>
    <property type="project" value="TreeGrafter"/>
</dbReference>
<feature type="signal peptide" evidence="1">
    <location>
        <begin position="1"/>
        <end position="38"/>
    </location>
</feature>
<proteinExistence type="predicted"/>
<dbReference type="RefSeq" id="WP_171019308.1">
    <property type="nucleotide sequence ID" value="NZ_JBEOQB010000007.1"/>
</dbReference>
<evidence type="ECO:0000256" key="1">
    <source>
        <dbReference type="SAM" id="SignalP"/>
    </source>
</evidence>
<dbReference type="GO" id="GO:0007155">
    <property type="term" value="P:cell adhesion"/>
    <property type="evidence" value="ECO:0007669"/>
    <property type="project" value="TreeGrafter"/>
</dbReference>
<evidence type="ECO:0000313" key="5">
    <source>
        <dbReference type="Proteomes" id="UP000308196"/>
    </source>
</evidence>
<evidence type="ECO:0000259" key="2">
    <source>
        <dbReference type="PROSITE" id="PS50213"/>
    </source>
</evidence>
<gene>
    <name evidence="3" type="ORF">ABTW24_21955</name>
    <name evidence="4" type="ORF">NCTC11429_02974</name>
</gene>
<dbReference type="SMART" id="SM00554">
    <property type="entry name" value="FAS1"/>
    <property type="match status" value="2"/>
</dbReference>
<reference evidence="3 6" key="2">
    <citation type="submission" date="2024-06" db="EMBL/GenBank/DDBJ databases">
        <title>Soil Sphingobacterium thalpophilum.</title>
        <authorList>
            <person name="Yang J."/>
            <person name="Li J."/>
        </authorList>
    </citation>
    <scope>NUCLEOTIDE SEQUENCE [LARGE SCALE GENOMIC DNA]</scope>
    <source>
        <strain evidence="3 6">22g91tb</strain>
    </source>
</reference>
<evidence type="ECO:0000313" key="3">
    <source>
        <dbReference type="EMBL" id="MEZ0454271.1"/>
    </source>
</evidence>
<dbReference type="GO" id="GO:0005615">
    <property type="term" value="C:extracellular space"/>
    <property type="evidence" value="ECO:0007669"/>
    <property type="project" value="TreeGrafter"/>
</dbReference>
<evidence type="ECO:0000313" key="6">
    <source>
        <dbReference type="Proteomes" id="UP001566204"/>
    </source>
</evidence>
<dbReference type="Proteomes" id="UP000308196">
    <property type="component" value="Chromosome"/>
</dbReference>
<dbReference type="KEGG" id="stha:NCTC11429_02974"/>
<dbReference type="InterPro" id="IPR050904">
    <property type="entry name" value="Adhesion/Biosynth-related"/>
</dbReference>
<sequence>MLTINKRKTVRLKVHCPGWAGAKAMRLLALLLSVLCFSACNNKDLDLYVESDNYSNAADFIGNNYNLSLFYAALKQADLLDLLKQEGPYTLFAPNNKAFNDLGIVRASDFAEMNRDSLRQSLLYHILPRRLYTGDVPVNTIDNKYINMVDKELFIGYKYEKVCTECLITSNLYVNGSKSVATTQNIVLANGVLHMVDKVLKYHKTVQDILTADPAYSLFVAFLKRTGDWDRLAQPAFTTVFAPDNAAFEKAGITASDIADLDPGQYGKRLSRVYLLYNHFFLSDMSIYGQLPGSGYYGSPFYRARIVGDELYYFGISASTPMEPFIIHSQAPNPNGPIRISNFQPPYRTDHKADNGIVHGITSLLVLPEEALIKDKTHTDQR</sequence>
<dbReference type="Proteomes" id="UP001566204">
    <property type="component" value="Unassembled WGS sequence"/>
</dbReference>
<keyword evidence="6" id="KW-1185">Reference proteome</keyword>